<dbReference type="STRING" id="1156394.T0RW37"/>
<keyword evidence="3" id="KW-1185">Reference proteome</keyword>
<dbReference type="OrthoDB" id="68437at2759"/>
<dbReference type="EMBL" id="JH767154">
    <property type="protein sequence ID" value="EQC34512.1"/>
    <property type="molecule type" value="Genomic_DNA"/>
</dbReference>
<dbReference type="GO" id="GO:0035082">
    <property type="term" value="P:axoneme assembly"/>
    <property type="evidence" value="ECO:0007669"/>
    <property type="project" value="InterPro"/>
</dbReference>
<dbReference type="InParanoid" id="T0RW37"/>
<evidence type="ECO:0000313" key="3">
    <source>
        <dbReference type="Proteomes" id="UP000030762"/>
    </source>
</evidence>
<name>T0RW37_SAPDV</name>
<accession>T0RW37</accession>
<proteinExistence type="predicted"/>
<protein>
    <submittedName>
        <fullName evidence="2">Uncharacterized protein</fullName>
    </submittedName>
</protein>
<dbReference type="GO" id="GO:0060294">
    <property type="term" value="P:cilium movement involved in cell motility"/>
    <property type="evidence" value="ECO:0007669"/>
    <property type="project" value="InterPro"/>
</dbReference>
<evidence type="ECO:0000313" key="2">
    <source>
        <dbReference type="EMBL" id="EQC34512.1"/>
    </source>
</evidence>
<dbReference type="Pfam" id="PF25439">
    <property type="entry name" value="TPR_CFAP46_N"/>
    <property type="match status" value="1"/>
</dbReference>
<dbReference type="InterPro" id="IPR057466">
    <property type="entry name" value="CFAP46_TPR"/>
</dbReference>
<feature type="compositionally biased region" description="Low complexity" evidence="1">
    <location>
        <begin position="517"/>
        <end position="529"/>
    </location>
</feature>
<dbReference type="InterPro" id="IPR039586">
    <property type="entry name" value="CFAP46"/>
</dbReference>
<dbReference type="OMA" id="EEFWYNS"/>
<dbReference type="RefSeq" id="XP_008611918.1">
    <property type="nucleotide sequence ID" value="XM_008613696.1"/>
</dbReference>
<feature type="region of interest" description="Disordered" evidence="1">
    <location>
        <begin position="511"/>
        <end position="530"/>
    </location>
</feature>
<dbReference type="Proteomes" id="UP000030762">
    <property type="component" value="Unassembled WGS sequence"/>
</dbReference>
<gene>
    <name evidence="2" type="ORF">SDRG_07840</name>
</gene>
<organism evidence="2 3">
    <name type="scientific">Saprolegnia diclina (strain VS20)</name>
    <dbReference type="NCBI Taxonomy" id="1156394"/>
    <lineage>
        <taxon>Eukaryota</taxon>
        <taxon>Sar</taxon>
        <taxon>Stramenopiles</taxon>
        <taxon>Oomycota</taxon>
        <taxon>Saprolegniomycetes</taxon>
        <taxon>Saprolegniales</taxon>
        <taxon>Saprolegniaceae</taxon>
        <taxon>Saprolegnia</taxon>
    </lineage>
</organism>
<dbReference type="eggNOG" id="ENOG502QS2Z">
    <property type="taxonomic scope" value="Eukaryota"/>
</dbReference>
<sequence length="2348" mass="260112">MALDLELRRALAEINKELDGPPPPPTAAPRTIVQASALLAKVQQWTSLGNVPEDQLRLTELLPCIAEVALKQSEMGTAEACIEWYLTLAYPKDQFYCRALLVRATYLGAKARALTGQSCVGQVQYAIHWILVALKLALEPSSRPHYDFLVYNASVAYWHVARPLLRPRTSKHLIESLAALLDGLKSINDANKAWLIRFELTLAAAYDDDNQLAKAGKVALEACEHALALVQLSKNAPANVLLFEEACFLQIHLGRHKDPECAKGLAAAKKNMVTRRAQTLYAIQAIKSKIVLPEALPAAFAELFELVTKAKLETFLHKPLDTFPALPEGSVDWDNLVEVGLLGVFQHQLEVVRIVEGLVHENKRVSARARILVDVLRCFVHLLEKADAANLDARQREAARLSHHVEGVKLLERSLTAAKRVGDAHLMQDICIYAWNVALPLLEPHLRKHVHRLFTATTSLLEELDSPLVTLRAQMHLETAKCEMKCDYLAKASVHVNKALLLDYGEAATSDESANHTSTKPKTPSATSAERAVRPFDKFLLPMKRVLDLKSNLYGEPDAVEDQALIYVEQSKESHDKHMKLTWLNKAVTLLDASAPESPLTLEKDVLKKRFALWYDIATLAWDVKAIETTRRGASRAHKYVFSLVDLEAVQQASLHFVLAETYTLEMQKLKQESPSLDGRLGLLVKAGDAPDDVLSAWNDCKRHVVDEILKGMQRGLDTKATHVIHNAATYLWNYHYGLFGPSPLDLDLVLPELVTAMEKAFHALLSLDGVAYHLPLLASVAQGLTRLYDGKFNEIEATVDAVLKIPGLAILQRKALTEIKTRVQLDRGAKEPIVGENVPMKVVSCLTLLDALQNDLRSDEADVKVVMDKTLALFQKATSLWTPFAVDHLAAKETCLELDQQKREFHAEVWVRLAKTAVVLERSHEAQKFCELALAPLAASDIPPGLLLPAIWRWYALAQTVWATAILDLASGTETQERDIKHELALFAVQHLLLGAEFGVRAGNPRLVERAAMVMWNGVLDILDANGSPNPSFRRKLLPDLQRMLAHLEAAGAASDWGFRLEFICALLDVYEELHLWEPGLDAVEAAFASIPAYYQRPLWQYRVIFMSKLGKSVQDGFAKMKDNDVLLQARVAKRVAASSTDAAAQYKALFRTVKDLGGMPEQAQFQLEIAEWLYTNQFPLDDVHDQIHTALGLVLSLIWKDALPTNEKGATKRAKAKKKKDDSVVAQWWHLDIALRGYVMLATAAHSFAERLEYILAGLGHVLKIWHVLFEELHLLELQAAFESYSQQQTGEKIESDFDVWRGQSGVAPSFTLPTSATEWAKLDTTPHLARLCGETPAAKLSALTLHPENVTQPTLTLHYLLQLIELAVSQCLHTHVLPCLHLAHAIAHGTKSSASSTLGDLTLLPILLDLRLASVLEAMAFIEPSQVYLKRAIEALRGQQGVPTSDKALAHSTASDLLRRRKLLFSKYNVVDLGLEMVELLLASGFHLQVKQLLAALPANDEPSGAAWADYCAGQLHAREGDLAMALRHLTSAVGTPNLDVQAYTKYVLALASLYSKMKRIKDAKDVVAAGRHAVSQLQLIPLSPVARAVVGDDKAHLMDLDSITCLSQLEAMYATVLVQESQSLLATGGEWQPIWAEATRLFSESCSRLLPLGGNVVMADTLQAYGVLLHDRSMTWNPIDTDVNLLDDARSQLLSAHAYIESLWALASHEPVLQTRLAQIKYELGCVDVAASMVQDETRMVVYQVESDAKKNLVELWLAHTAPKTPKTPEEMCVPPAQKALLYFSTSLQLDPTHWLSAAGVGQCLRLHLPPTYEAWVYGQDTLRKQGIACSTGTTSLATEAKVDDVARYLTQLLASAVKAQHRRAIKHTCYELLQVYGCQQPLLAAKYLLWFQSCVASAYAESVFYQAAEPTNRPSLFMQRTQQLPATSIPGQLAKLFLESQSETWRRLQVTADIDAVLASLPPNYMLLSLQLSLDGKYLFGSLTGGAATPVVARMELHRPRRLALRELLAKLRAMRVGSVKQLLQYSDLPYGESDEFEYATNDGHDDPFEATFQSLVEEARTLFGSFLHCFTESFPPKTKDDMLTLLLVDPSLELVPFEALLEGGDARDLSVHLLAQRYASMKALPFKRDDLFFIADPRHDDPAESPLTSIAPTVHAIKTIPSFQWRGLTGQKCVPSVGEWQVALTGRHGGGLLYYGPNRTLAHFSPSHLAGLNATKCNLVWGASRMENYASYRRQSKSDTHKSKEMLSLEDSFNSVVLFSLAGVNSVVCNQWASSFLANHRSVTTTLGLMAKNVPLAKAIRRVGDTWYLAHAPKSQARSTVKSVPLKGRVLYNPIVYGLPTL</sequence>
<dbReference type="PANTHER" id="PTHR15977:SF15">
    <property type="entry name" value="CILIA- AND FLAGELLA-ASSOCIATED PROTEIN 46"/>
    <property type="match status" value="1"/>
</dbReference>
<evidence type="ECO:0000256" key="1">
    <source>
        <dbReference type="SAM" id="MobiDB-lite"/>
    </source>
</evidence>
<dbReference type="VEuPathDB" id="FungiDB:SDRG_07840"/>
<dbReference type="GeneID" id="19948567"/>
<reference evidence="2 3" key="1">
    <citation type="submission" date="2012-04" db="EMBL/GenBank/DDBJ databases">
        <title>The Genome Sequence of Saprolegnia declina VS20.</title>
        <authorList>
            <consortium name="The Broad Institute Genome Sequencing Platform"/>
            <person name="Russ C."/>
            <person name="Nusbaum C."/>
            <person name="Tyler B."/>
            <person name="van West P."/>
            <person name="Dieguez-Uribeondo J."/>
            <person name="de Bruijn I."/>
            <person name="Tripathy S."/>
            <person name="Jiang R."/>
            <person name="Young S.K."/>
            <person name="Zeng Q."/>
            <person name="Gargeya S."/>
            <person name="Fitzgerald M."/>
            <person name="Haas B."/>
            <person name="Abouelleil A."/>
            <person name="Alvarado L."/>
            <person name="Arachchi H.M."/>
            <person name="Berlin A."/>
            <person name="Chapman S.B."/>
            <person name="Goldberg J."/>
            <person name="Griggs A."/>
            <person name="Gujja S."/>
            <person name="Hansen M."/>
            <person name="Howarth C."/>
            <person name="Imamovic A."/>
            <person name="Larimer J."/>
            <person name="McCowen C."/>
            <person name="Montmayeur A."/>
            <person name="Murphy C."/>
            <person name="Neiman D."/>
            <person name="Pearson M."/>
            <person name="Priest M."/>
            <person name="Roberts A."/>
            <person name="Saif S."/>
            <person name="Shea T."/>
            <person name="Sisk P."/>
            <person name="Sykes S."/>
            <person name="Wortman J."/>
            <person name="Nusbaum C."/>
            <person name="Birren B."/>
        </authorList>
    </citation>
    <scope>NUCLEOTIDE SEQUENCE [LARGE SCALE GENOMIC DNA]</scope>
    <source>
        <strain evidence="2 3">VS20</strain>
    </source>
</reference>
<dbReference type="PANTHER" id="PTHR15977">
    <property type="entry name" value="CILIA- AND FLAGELLA-ASSOCIATED PROTEIN 46"/>
    <property type="match status" value="1"/>
</dbReference>